<feature type="transmembrane region" description="Helical" evidence="1">
    <location>
        <begin position="125"/>
        <end position="144"/>
    </location>
</feature>
<accession>C5L8A4</accession>
<feature type="transmembrane region" description="Helical" evidence="1">
    <location>
        <begin position="202"/>
        <end position="222"/>
    </location>
</feature>
<evidence type="ECO:0000313" key="2">
    <source>
        <dbReference type="EMBL" id="EER07060.1"/>
    </source>
</evidence>
<evidence type="ECO:0000256" key="1">
    <source>
        <dbReference type="SAM" id="Phobius"/>
    </source>
</evidence>
<evidence type="ECO:0000313" key="3">
    <source>
        <dbReference type="Proteomes" id="UP000007800"/>
    </source>
</evidence>
<gene>
    <name evidence="2" type="ORF">Pmar_PMAR015473</name>
</gene>
<dbReference type="InParanoid" id="C5L8A4"/>
<keyword evidence="1" id="KW-1133">Transmembrane helix</keyword>
<reference evidence="2 3" key="1">
    <citation type="submission" date="2008-07" db="EMBL/GenBank/DDBJ databases">
        <authorList>
            <person name="El-Sayed N."/>
            <person name="Caler E."/>
            <person name="Inman J."/>
            <person name="Amedeo P."/>
            <person name="Hass B."/>
            <person name="Wortman J."/>
        </authorList>
    </citation>
    <scope>NUCLEOTIDE SEQUENCE [LARGE SCALE GENOMIC DNA]</scope>
    <source>
        <strain evidence="3">ATCC 50983 / TXsc</strain>
    </source>
</reference>
<protein>
    <submittedName>
        <fullName evidence="2">Uncharacterized protein</fullName>
    </submittedName>
</protein>
<proteinExistence type="predicted"/>
<dbReference type="GeneID" id="9059443"/>
<feature type="transmembrane region" description="Helical" evidence="1">
    <location>
        <begin position="295"/>
        <end position="318"/>
    </location>
</feature>
<dbReference type="RefSeq" id="XP_002775244.1">
    <property type="nucleotide sequence ID" value="XM_002775198.1"/>
</dbReference>
<feature type="transmembrane region" description="Helical" evidence="1">
    <location>
        <begin position="164"/>
        <end position="182"/>
    </location>
</feature>
<dbReference type="AlphaFoldDB" id="C5L8A4"/>
<keyword evidence="1" id="KW-0472">Membrane</keyword>
<keyword evidence="3" id="KW-1185">Reference proteome</keyword>
<feature type="transmembrane region" description="Helical" evidence="1">
    <location>
        <begin position="234"/>
        <end position="257"/>
    </location>
</feature>
<dbReference type="OMA" id="HHYFIAW"/>
<organism evidence="3">
    <name type="scientific">Perkinsus marinus (strain ATCC 50983 / TXsc)</name>
    <dbReference type="NCBI Taxonomy" id="423536"/>
    <lineage>
        <taxon>Eukaryota</taxon>
        <taxon>Sar</taxon>
        <taxon>Alveolata</taxon>
        <taxon>Perkinsozoa</taxon>
        <taxon>Perkinsea</taxon>
        <taxon>Perkinsida</taxon>
        <taxon>Perkinsidae</taxon>
        <taxon>Perkinsus</taxon>
    </lineage>
</organism>
<dbReference type="EMBL" id="GG680063">
    <property type="protein sequence ID" value="EER07060.1"/>
    <property type="molecule type" value="Genomic_DNA"/>
</dbReference>
<feature type="transmembrane region" description="Helical" evidence="1">
    <location>
        <begin position="86"/>
        <end position="105"/>
    </location>
</feature>
<feature type="transmembrane region" description="Helical" evidence="1">
    <location>
        <begin position="269"/>
        <end position="288"/>
    </location>
</feature>
<keyword evidence="1" id="KW-0812">Transmembrane</keyword>
<dbReference type="OrthoDB" id="413369at2759"/>
<dbReference type="Proteomes" id="UP000007800">
    <property type="component" value="Unassembled WGS sequence"/>
</dbReference>
<name>C5L8A4_PERM5</name>
<sequence length="333" mass="38338">MLSTAYRDEDVEVRDSVFTRIIRYIITPSIEERTRIRCLYRNTANSYGEEQQQALMMTSLQGEVENSMPIINTTIMDTSNYKPRYLYRYLNVLRWLLLLVAGYAYNRFFIEVYHIPHDSDKYTYLGHSINLANLAMFGIIQAWFVEVIDDPKRSKWIFSLRRWWFFITFFAASTVFTLLGMLDVLSHSSISPSGHLDNWNAFSIVLTFLASFLALLIIWHVVYSIKVLPTYADAAVYIISRVGVVCIFGITFLLIHYDDKYNKHDDNPVTFHLHHYFIAWLLSLIAAFDHPISLLMLSITSGIFVQGIAAYSAAGIFFRPRSDGGGIVNILSG</sequence>